<dbReference type="InterPro" id="IPR036876">
    <property type="entry name" value="UVR_dom_sf"/>
</dbReference>
<dbReference type="InterPro" id="IPR001943">
    <property type="entry name" value="UVR_dom"/>
</dbReference>
<dbReference type="PROSITE" id="PS50164">
    <property type="entry name" value="GIY_YIG"/>
    <property type="match status" value="1"/>
</dbReference>
<dbReference type="InterPro" id="IPR004791">
    <property type="entry name" value="UvrC"/>
</dbReference>
<keyword evidence="2 7" id="KW-0227">DNA damage</keyword>
<evidence type="ECO:0000313" key="13">
    <source>
        <dbReference type="Proteomes" id="UP000033591"/>
    </source>
</evidence>
<proteinExistence type="inferred from homology"/>
<dbReference type="SMART" id="SM00278">
    <property type="entry name" value="HhH1"/>
    <property type="match status" value="2"/>
</dbReference>
<evidence type="ECO:0000256" key="1">
    <source>
        <dbReference type="ARBA" id="ARBA00022490"/>
    </source>
</evidence>
<dbReference type="SMART" id="SM00465">
    <property type="entry name" value="GIYc"/>
    <property type="match status" value="1"/>
</dbReference>
<evidence type="ECO:0000256" key="4">
    <source>
        <dbReference type="ARBA" id="ARBA00022881"/>
    </source>
</evidence>
<evidence type="ECO:0000313" key="12">
    <source>
        <dbReference type="EMBL" id="KJV78841.1"/>
    </source>
</evidence>
<comment type="caution">
    <text evidence="12">The sequence shown here is derived from an EMBL/GenBank/DDBJ whole genome shotgun (WGS) entry which is preliminary data.</text>
</comment>
<dbReference type="Gene3D" id="4.10.860.10">
    <property type="entry name" value="UVR domain"/>
    <property type="match status" value="1"/>
</dbReference>
<evidence type="ECO:0000256" key="3">
    <source>
        <dbReference type="ARBA" id="ARBA00022769"/>
    </source>
</evidence>
<dbReference type="InterPro" id="IPR035901">
    <property type="entry name" value="GIY-YIG_endonuc_sf"/>
</dbReference>
<dbReference type="PATRIC" id="fig|1359199.3.peg.1533"/>
<dbReference type="GO" id="GO:0009432">
    <property type="term" value="P:SOS response"/>
    <property type="evidence" value="ECO:0007669"/>
    <property type="project" value="UniProtKB-UniRule"/>
</dbReference>
<dbReference type="Pfam" id="PF02151">
    <property type="entry name" value="UVR"/>
    <property type="match status" value="1"/>
</dbReference>
<feature type="domain" description="GIY-YIG" evidence="10">
    <location>
        <begin position="20"/>
        <end position="97"/>
    </location>
</feature>
<dbReference type="CDD" id="cd10434">
    <property type="entry name" value="GIY-YIG_UvrC_Cho"/>
    <property type="match status" value="1"/>
</dbReference>
<accession>A0A0F3PG01</accession>
<feature type="domain" description="UvrC family homology region profile" evidence="11">
    <location>
        <begin position="257"/>
        <end position="500"/>
    </location>
</feature>
<comment type="similarity">
    <text evidence="7">Belongs to the UvrC family.</text>
</comment>
<dbReference type="PANTHER" id="PTHR30562">
    <property type="entry name" value="UVRC/OXIDOREDUCTASE"/>
    <property type="match status" value="1"/>
</dbReference>
<dbReference type="InterPro" id="IPR047296">
    <property type="entry name" value="GIY-YIG_UvrC_Cho"/>
</dbReference>
<feature type="domain" description="UVR" evidence="9">
    <location>
        <begin position="207"/>
        <end position="242"/>
    </location>
</feature>
<dbReference type="PROSITE" id="PS50151">
    <property type="entry name" value="UVR"/>
    <property type="match status" value="1"/>
</dbReference>
<protein>
    <recommendedName>
        <fullName evidence="7">UvrABC system protein C</fullName>
        <shortName evidence="7">Protein UvrC</shortName>
    </recommendedName>
    <alternativeName>
        <fullName evidence="7">Excinuclease ABC subunit C</fullName>
    </alternativeName>
</protein>
<dbReference type="Pfam" id="PF01541">
    <property type="entry name" value="GIY-YIG"/>
    <property type="match status" value="1"/>
</dbReference>
<organism evidence="12 13">
    <name type="scientific">Rickettsia rhipicephali str. Ect</name>
    <dbReference type="NCBI Taxonomy" id="1359199"/>
    <lineage>
        <taxon>Bacteria</taxon>
        <taxon>Pseudomonadati</taxon>
        <taxon>Pseudomonadota</taxon>
        <taxon>Alphaproteobacteria</taxon>
        <taxon>Rickettsiales</taxon>
        <taxon>Rickettsiaceae</taxon>
        <taxon>Rickettsieae</taxon>
        <taxon>Rickettsia</taxon>
        <taxon>spotted fever group</taxon>
    </lineage>
</organism>
<comment type="subcellular location">
    <subcellularLocation>
        <location evidence="7">Cytoplasm</location>
    </subcellularLocation>
</comment>
<dbReference type="PANTHER" id="PTHR30562:SF1">
    <property type="entry name" value="UVRABC SYSTEM PROTEIN C"/>
    <property type="match status" value="1"/>
</dbReference>
<dbReference type="AlphaFoldDB" id="A0A0F3PG01"/>
<keyword evidence="1 7" id="KW-0963">Cytoplasm</keyword>
<evidence type="ECO:0000256" key="6">
    <source>
        <dbReference type="ARBA" id="ARBA00023236"/>
    </source>
</evidence>
<dbReference type="Gene3D" id="3.30.420.340">
    <property type="entry name" value="UvrC, RNAse H endonuclease domain"/>
    <property type="match status" value="1"/>
</dbReference>
<keyword evidence="4 7" id="KW-0267">Excision nuclease</keyword>
<dbReference type="RefSeq" id="WP_014365645.1">
    <property type="nucleotide sequence ID" value="NZ_LAOC01000001.1"/>
</dbReference>
<dbReference type="Pfam" id="PF08459">
    <property type="entry name" value="UvrC_RNaseH_dom"/>
    <property type="match status" value="1"/>
</dbReference>
<dbReference type="EMBL" id="LAOC01000001">
    <property type="protein sequence ID" value="KJV78841.1"/>
    <property type="molecule type" value="Genomic_DNA"/>
</dbReference>
<dbReference type="GO" id="GO:0003677">
    <property type="term" value="F:DNA binding"/>
    <property type="evidence" value="ECO:0007669"/>
    <property type="project" value="UniProtKB-UniRule"/>
</dbReference>
<evidence type="ECO:0000256" key="2">
    <source>
        <dbReference type="ARBA" id="ARBA00022763"/>
    </source>
</evidence>
<dbReference type="InterPro" id="IPR050066">
    <property type="entry name" value="UvrABC_protein_C"/>
</dbReference>
<dbReference type="Proteomes" id="UP000033591">
    <property type="component" value="Unassembled WGS sequence"/>
</dbReference>
<dbReference type="InterPro" id="IPR000305">
    <property type="entry name" value="GIY-YIG_endonuc"/>
</dbReference>
<dbReference type="Pfam" id="PF14520">
    <property type="entry name" value="HHH_5"/>
    <property type="match status" value="1"/>
</dbReference>
<keyword evidence="3 7" id="KW-0228">DNA excision</keyword>
<dbReference type="FunFam" id="3.40.1440.10:FF:000001">
    <property type="entry name" value="UvrABC system protein C"/>
    <property type="match status" value="1"/>
</dbReference>
<evidence type="ECO:0000259" key="9">
    <source>
        <dbReference type="PROSITE" id="PS50151"/>
    </source>
</evidence>
<gene>
    <name evidence="7 12" type="primary">uvrC</name>
    <name evidence="12" type="ORF">RMAECT_1549</name>
</gene>
<dbReference type="InterPro" id="IPR010994">
    <property type="entry name" value="RuvA_2-like"/>
</dbReference>
<dbReference type="Gene3D" id="1.10.150.20">
    <property type="entry name" value="5' to 3' exonuclease, C-terminal subdomain"/>
    <property type="match status" value="1"/>
</dbReference>
<keyword evidence="12" id="KW-0378">Hydrolase</keyword>
<keyword evidence="8" id="KW-0175">Coiled coil</keyword>
<keyword evidence="6 7" id="KW-0742">SOS response</keyword>
<dbReference type="GO" id="GO:0005737">
    <property type="term" value="C:cytoplasm"/>
    <property type="evidence" value="ECO:0007669"/>
    <property type="project" value="UniProtKB-SubCell"/>
</dbReference>
<dbReference type="GO" id="GO:0009381">
    <property type="term" value="F:excinuclease ABC activity"/>
    <property type="evidence" value="ECO:0007669"/>
    <property type="project" value="UniProtKB-UniRule"/>
</dbReference>
<evidence type="ECO:0000256" key="8">
    <source>
        <dbReference type="SAM" id="Coils"/>
    </source>
</evidence>
<dbReference type="InterPro" id="IPR038476">
    <property type="entry name" value="UvrC_RNase_H_dom_sf"/>
</dbReference>
<dbReference type="SUPFAM" id="SSF46600">
    <property type="entry name" value="C-terminal UvrC-binding domain of UvrB"/>
    <property type="match status" value="1"/>
</dbReference>
<dbReference type="InterPro" id="IPR001162">
    <property type="entry name" value="UvrC_RNase_H_dom"/>
</dbReference>
<evidence type="ECO:0000259" key="11">
    <source>
        <dbReference type="PROSITE" id="PS50165"/>
    </source>
</evidence>
<dbReference type="GO" id="GO:0006289">
    <property type="term" value="P:nucleotide-excision repair"/>
    <property type="evidence" value="ECO:0007669"/>
    <property type="project" value="UniProtKB-UniRule"/>
</dbReference>
<dbReference type="Gene3D" id="3.40.1440.10">
    <property type="entry name" value="GIY-YIG endonuclease"/>
    <property type="match status" value="1"/>
</dbReference>
<dbReference type="PROSITE" id="PS50165">
    <property type="entry name" value="UVRC"/>
    <property type="match status" value="1"/>
</dbReference>
<evidence type="ECO:0000256" key="5">
    <source>
        <dbReference type="ARBA" id="ARBA00023204"/>
    </source>
</evidence>
<sequence>MTLEITGSELIKSKLIDAPERSGVYRMFDVNKQVIYVGKAKNLKKRLTNYIKSDLDNKTLRMIANTCFVEYSITNSEVEALLLEAQLIKKFQPKFNILLKDYKSFPFIKLRLDHDFPQLLKYRGKTLSDGKFFGPFASSAEVNTTLTELQKIFKLRSCTDNYFNSRTRPCLQYEIKRCYAPCIGKINKEVYRDLVTQVKDFLQGRTKELQENLSRKMEELSSQMRFEEAAEIRDRIKALSYVQLKAGVSDVVKDADIIAIVEKNGHYCVEVFLYRAGQACGNIPYFPTSTENSTKEEVLEYFLLQFYQKQHVPAEIIINHEINDKEVIEAIKKINNILQLNITVPNKGGKAKLVQNAETNALFSLEQYLKKFAKNQAIMFEIKELFGLSEIPERIEIYDNSHIQGKFAVGVMVVAGKVGFDKKEYRVFNVNAPSLVCHSRFRGNDGIKNCGGDIKGDDYEMLRQVLTRRLARLRQEPHKLPSLMIIDGGKGHLGVVKEVMDKLDMNIPFVCMSKGVDRNAGLEQFHVIGKEVFTLDKNLPVMKYLQILRDEAHNFAIKNHRLGRSRAIKISSLDDIEGVGETRKKALLHYFGSYKAVCDATIDELAKVNGINKSLAEMIFNVLHRKN</sequence>
<dbReference type="GO" id="GO:0009380">
    <property type="term" value="C:excinuclease repair complex"/>
    <property type="evidence" value="ECO:0007669"/>
    <property type="project" value="InterPro"/>
</dbReference>
<name>A0A0F3PG01_RICRH</name>
<feature type="coiled-coil region" evidence="8">
    <location>
        <begin position="199"/>
        <end position="230"/>
    </location>
</feature>
<dbReference type="HAMAP" id="MF_00203">
    <property type="entry name" value="UvrC"/>
    <property type="match status" value="1"/>
</dbReference>
<comment type="function">
    <text evidence="7">The UvrABC repair system catalyzes the recognition and processing of DNA lesions. UvrC both incises the 5' and 3' sides of the lesion. The N-terminal half is responsible for the 3' incision and the C-terminal half is responsible for the 5' incision.</text>
</comment>
<dbReference type="SUPFAM" id="SSF82771">
    <property type="entry name" value="GIY-YIG endonuclease"/>
    <property type="match status" value="1"/>
</dbReference>
<dbReference type="SUPFAM" id="SSF47781">
    <property type="entry name" value="RuvA domain 2-like"/>
    <property type="match status" value="1"/>
</dbReference>
<dbReference type="InterPro" id="IPR003583">
    <property type="entry name" value="Hlx-hairpin-Hlx_DNA-bd_motif"/>
</dbReference>
<dbReference type="Pfam" id="PF22920">
    <property type="entry name" value="UvrC_RNaseH"/>
    <property type="match status" value="1"/>
</dbReference>
<evidence type="ECO:0000256" key="7">
    <source>
        <dbReference type="HAMAP-Rule" id="MF_00203"/>
    </source>
</evidence>
<dbReference type="NCBIfam" id="TIGR00194">
    <property type="entry name" value="uvrC"/>
    <property type="match status" value="1"/>
</dbReference>
<keyword evidence="5 7" id="KW-0234">DNA repair</keyword>
<comment type="subunit">
    <text evidence="7">Interacts with UvrB in an incision complex.</text>
</comment>
<evidence type="ECO:0000259" key="10">
    <source>
        <dbReference type="PROSITE" id="PS50164"/>
    </source>
</evidence>
<reference evidence="12 13" key="1">
    <citation type="submission" date="2015-01" db="EMBL/GenBank/DDBJ databases">
        <title>Genome Sequencing of Rickettsiales.</title>
        <authorList>
            <person name="Daugherty S.C."/>
            <person name="Su Q."/>
            <person name="Abolude K."/>
            <person name="Beier-Sexton M."/>
            <person name="Carlyon J.A."/>
            <person name="Carter R."/>
            <person name="Day N.P."/>
            <person name="Dumler S.J."/>
            <person name="Dyachenko V."/>
            <person name="Godinez A."/>
            <person name="Kurtti T.J."/>
            <person name="Lichay M."/>
            <person name="Mullins K.E."/>
            <person name="Ott S."/>
            <person name="Pappas-Brown V."/>
            <person name="Paris D.H."/>
            <person name="Patel P."/>
            <person name="Richards A.L."/>
            <person name="Sadzewicz L."/>
            <person name="Sears K."/>
            <person name="Seidman D."/>
            <person name="Sengamalay N."/>
            <person name="Stenos J."/>
            <person name="Tallon L.J."/>
            <person name="Vincent G."/>
            <person name="Fraser C.M."/>
            <person name="Munderloh U."/>
            <person name="Dunning-Hotopp J.C."/>
        </authorList>
    </citation>
    <scope>NUCLEOTIDE SEQUENCE [LARGE SCALE GENOMIC DNA]</scope>
    <source>
        <strain evidence="12 13">Ect</strain>
    </source>
</reference>